<evidence type="ECO:0000256" key="3">
    <source>
        <dbReference type="ARBA" id="ARBA00023015"/>
    </source>
</evidence>
<evidence type="ECO:0000256" key="5">
    <source>
        <dbReference type="ARBA" id="ARBA00023163"/>
    </source>
</evidence>
<dbReference type="SMART" id="SM00862">
    <property type="entry name" value="Trans_reg_C"/>
    <property type="match status" value="1"/>
</dbReference>
<dbReference type="GO" id="GO:0006355">
    <property type="term" value="P:regulation of DNA-templated transcription"/>
    <property type="evidence" value="ECO:0007669"/>
    <property type="project" value="InterPro"/>
</dbReference>
<dbReference type="GO" id="GO:0005829">
    <property type="term" value="C:cytosol"/>
    <property type="evidence" value="ECO:0007669"/>
    <property type="project" value="TreeGrafter"/>
</dbReference>
<dbReference type="PROSITE" id="PS50110">
    <property type="entry name" value="RESPONSE_REGULATORY"/>
    <property type="match status" value="1"/>
</dbReference>
<comment type="caution">
    <text evidence="10">The sequence shown here is derived from an EMBL/GenBank/DDBJ whole genome shotgun (WGS) entry which is preliminary data.</text>
</comment>
<accession>A0A2T2YIQ9</accession>
<keyword evidence="3" id="KW-0805">Transcription regulation</keyword>
<evidence type="ECO:0000256" key="4">
    <source>
        <dbReference type="ARBA" id="ARBA00023125"/>
    </source>
</evidence>
<gene>
    <name evidence="10" type="ORF">AHMF7605_18685</name>
</gene>
<dbReference type="EMBL" id="PYFT01000001">
    <property type="protein sequence ID" value="PSR55386.1"/>
    <property type="molecule type" value="Genomic_DNA"/>
</dbReference>
<organism evidence="10 11">
    <name type="scientific">Adhaeribacter arboris</name>
    <dbReference type="NCBI Taxonomy" id="2072846"/>
    <lineage>
        <taxon>Bacteria</taxon>
        <taxon>Pseudomonadati</taxon>
        <taxon>Bacteroidota</taxon>
        <taxon>Cytophagia</taxon>
        <taxon>Cytophagales</taxon>
        <taxon>Hymenobacteraceae</taxon>
        <taxon>Adhaeribacter</taxon>
    </lineage>
</organism>
<dbReference type="InterPro" id="IPR001867">
    <property type="entry name" value="OmpR/PhoB-type_DNA-bd"/>
</dbReference>
<dbReference type="CDD" id="cd17624">
    <property type="entry name" value="REC_OmpR_PmrA-like"/>
    <property type="match status" value="1"/>
</dbReference>
<feature type="DNA-binding region" description="OmpR/PhoB-type" evidence="7">
    <location>
        <begin position="124"/>
        <end position="224"/>
    </location>
</feature>
<evidence type="ECO:0000313" key="10">
    <source>
        <dbReference type="EMBL" id="PSR55386.1"/>
    </source>
</evidence>
<keyword evidence="11" id="KW-1185">Reference proteome</keyword>
<dbReference type="InterPro" id="IPR011006">
    <property type="entry name" value="CheY-like_superfamily"/>
</dbReference>
<dbReference type="SUPFAM" id="SSF52172">
    <property type="entry name" value="CheY-like"/>
    <property type="match status" value="1"/>
</dbReference>
<feature type="domain" description="OmpR/PhoB-type" evidence="9">
    <location>
        <begin position="124"/>
        <end position="224"/>
    </location>
</feature>
<dbReference type="Gene3D" id="1.10.10.10">
    <property type="entry name" value="Winged helix-like DNA-binding domain superfamily/Winged helix DNA-binding domain"/>
    <property type="match status" value="1"/>
</dbReference>
<dbReference type="Proteomes" id="UP000240357">
    <property type="component" value="Unassembled WGS sequence"/>
</dbReference>
<dbReference type="PROSITE" id="PS51755">
    <property type="entry name" value="OMPR_PHOB"/>
    <property type="match status" value="1"/>
</dbReference>
<sequence length="225" mass="25851">MKILIVEDNRELSETLVHYLKQEGYLCETAYNYQSAEEKINIYAYDVIVLDITLPDGSGLEILKQLKQKRPDEGVLIISAKNALDDKLTGLNLGADDYLTKPFHLAELNARIQSLLRRKRFNGSHEITVGDLRLNTATAQVFINEHEIILTRKEYELLLYFLSNRNRILNKEAIAEHLWGDNIDMADSFDFIYTHIKNLRKKIASYGSASNIKSVYGMGYKFVTE</sequence>
<reference evidence="10 11" key="1">
    <citation type="submission" date="2018-03" db="EMBL/GenBank/DDBJ databases">
        <title>Adhaeribacter sp. HMF7605 Genome sequencing and assembly.</title>
        <authorList>
            <person name="Kang H."/>
            <person name="Kang J."/>
            <person name="Cha I."/>
            <person name="Kim H."/>
            <person name="Joh K."/>
        </authorList>
    </citation>
    <scope>NUCLEOTIDE SEQUENCE [LARGE SCALE GENOMIC DNA]</scope>
    <source>
        <strain evidence="10 11">HMF7605</strain>
    </source>
</reference>
<keyword evidence="4 7" id="KW-0238">DNA-binding</keyword>
<evidence type="ECO:0000256" key="2">
    <source>
        <dbReference type="ARBA" id="ARBA00023012"/>
    </source>
</evidence>
<feature type="modified residue" description="4-aspartylphosphate" evidence="6">
    <location>
        <position position="51"/>
    </location>
</feature>
<keyword evidence="5" id="KW-0804">Transcription</keyword>
<evidence type="ECO:0000256" key="7">
    <source>
        <dbReference type="PROSITE-ProRule" id="PRU01091"/>
    </source>
</evidence>
<dbReference type="GO" id="GO:0000976">
    <property type="term" value="F:transcription cis-regulatory region binding"/>
    <property type="evidence" value="ECO:0007669"/>
    <property type="project" value="TreeGrafter"/>
</dbReference>
<dbReference type="RefSeq" id="WP_106931565.1">
    <property type="nucleotide sequence ID" value="NZ_PYFT01000001.1"/>
</dbReference>
<dbReference type="Gene3D" id="6.10.250.690">
    <property type="match status" value="1"/>
</dbReference>
<evidence type="ECO:0000256" key="1">
    <source>
        <dbReference type="ARBA" id="ARBA00022553"/>
    </source>
</evidence>
<evidence type="ECO:0000259" key="9">
    <source>
        <dbReference type="PROSITE" id="PS51755"/>
    </source>
</evidence>
<dbReference type="PANTHER" id="PTHR48111">
    <property type="entry name" value="REGULATOR OF RPOS"/>
    <property type="match status" value="1"/>
</dbReference>
<dbReference type="Pfam" id="PF00486">
    <property type="entry name" value="Trans_reg_C"/>
    <property type="match status" value="1"/>
</dbReference>
<dbReference type="OrthoDB" id="9774822at2"/>
<dbReference type="GO" id="GO:0032993">
    <property type="term" value="C:protein-DNA complex"/>
    <property type="evidence" value="ECO:0007669"/>
    <property type="project" value="TreeGrafter"/>
</dbReference>
<dbReference type="Pfam" id="PF00072">
    <property type="entry name" value="Response_reg"/>
    <property type="match status" value="1"/>
</dbReference>
<feature type="domain" description="Response regulatory" evidence="8">
    <location>
        <begin position="2"/>
        <end position="116"/>
    </location>
</feature>
<dbReference type="InterPro" id="IPR036388">
    <property type="entry name" value="WH-like_DNA-bd_sf"/>
</dbReference>
<evidence type="ECO:0000313" key="11">
    <source>
        <dbReference type="Proteomes" id="UP000240357"/>
    </source>
</evidence>
<keyword evidence="2" id="KW-0902">Two-component regulatory system</keyword>
<dbReference type="CDD" id="cd00383">
    <property type="entry name" value="trans_reg_C"/>
    <property type="match status" value="1"/>
</dbReference>
<keyword evidence="1 6" id="KW-0597">Phosphoprotein</keyword>
<dbReference type="PANTHER" id="PTHR48111:SF22">
    <property type="entry name" value="REGULATOR OF RPOS"/>
    <property type="match status" value="1"/>
</dbReference>
<proteinExistence type="predicted"/>
<dbReference type="SMART" id="SM00448">
    <property type="entry name" value="REC"/>
    <property type="match status" value="1"/>
</dbReference>
<protein>
    <submittedName>
        <fullName evidence="10">DNA-binding response regulator</fullName>
    </submittedName>
</protein>
<name>A0A2T2YIQ9_9BACT</name>
<dbReference type="InterPro" id="IPR039420">
    <property type="entry name" value="WalR-like"/>
</dbReference>
<dbReference type="Gene3D" id="3.40.50.2300">
    <property type="match status" value="1"/>
</dbReference>
<dbReference type="InterPro" id="IPR001789">
    <property type="entry name" value="Sig_transdc_resp-reg_receiver"/>
</dbReference>
<dbReference type="AlphaFoldDB" id="A0A2T2YIQ9"/>
<evidence type="ECO:0000259" key="8">
    <source>
        <dbReference type="PROSITE" id="PS50110"/>
    </source>
</evidence>
<dbReference type="GO" id="GO:0000156">
    <property type="term" value="F:phosphorelay response regulator activity"/>
    <property type="evidence" value="ECO:0007669"/>
    <property type="project" value="TreeGrafter"/>
</dbReference>
<evidence type="ECO:0000256" key="6">
    <source>
        <dbReference type="PROSITE-ProRule" id="PRU00169"/>
    </source>
</evidence>